<comment type="caution">
    <text evidence="3">The sequence shown here is derived from an EMBL/GenBank/DDBJ whole genome shotgun (WGS) entry which is preliminary data.</text>
</comment>
<gene>
    <name evidence="3" type="ORF">GOP47_0025973</name>
</gene>
<accession>A0A9D4U399</accession>
<protein>
    <recommendedName>
        <fullName evidence="2">Ty3 transposon capsid-like protein domain-containing protein</fullName>
    </recommendedName>
</protein>
<evidence type="ECO:0000313" key="4">
    <source>
        <dbReference type="Proteomes" id="UP000886520"/>
    </source>
</evidence>
<dbReference type="Proteomes" id="UP000886520">
    <property type="component" value="Chromosome 25"/>
</dbReference>
<dbReference type="AlphaFoldDB" id="A0A9D4U399"/>
<feature type="compositionally biased region" description="Low complexity" evidence="1">
    <location>
        <begin position="278"/>
        <end position="289"/>
    </location>
</feature>
<keyword evidence="4" id="KW-1185">Reference proteome</keyword>
<evidence type="ECO:0000256" key="1">
    <source>
        <dbReference type="SAM" id="MobiDB-lite"/>
    </source>
</evidence>
<feature type="domain" description="Ty3 transposon capsid-like protein" evidence="2">
    <location>
        <begin position="29"/>
        <end position="160"/>
    </location>
</feature>
<organism evidence="3 4">
    <name type="scientific">Adiantum capillus-veneris</name>
    <name type="common">Maidenhair fern</name>
    <dbReference type="NCBI Taxonomy" id="13818"/>
    <lineage>
        <taxon>Eukaryota</taxon>
        <taxon>Viridiplantae</taxon>
        <taxon>Streptophyta</taxon>
        <taxon>Embryophyta</taxon>
        <taxon>Tracheophyta</taxon>
        <taxon>Polypodiopsida</taxon>
        <taxon>Polypodiidae</taxon>
        <taxon>Polypodiales</taxon>
        <taxon>Pteridineae</taxon>
        <taxon>Pteridaceae</taxon>
        <taxon>Vittarioideae</taxon>
        <taxon>Adiantum</taxon>
    </lineage>
</organism>
<name>A0A9D4U399_ADICA</name>
<sequence length="429" mass="48359">MKQEFGPVFKGDEDADDWLADFELFMLAVLQMPGDEAKLQTLPLVLRGKEKVWFDGLEDLHKQNWTGFQEQFLQRYRKVVSASEADAKIKGLQQDVSVNFDAFVDKFEAYWGDLATATQATNAGYLKLERFLSCLHPYVRERVDYQDPSTYDEAIRIAKAKSRKMKKMEAGLLQPAITIARGTKPKQIDEHQEVKAPFFVDMNVIKSREADARLEELDEVPTRAQKVQRDIFMVPPSLLPQESEVVKGLEEEVSFPEPATRLTAVVQELTSAKEESDSSQSSSSVLDTDSMWETESRSSRYETYDVFHVDEVENNVCELPASQLKVEEQYSVTPCVNLPVEQSSLVSCDGESLLEEEVWFDGVLDLIEEQVFEDDLQEIEAEAEVCSVHLSMQGVGQPCLGEHVEVHGEVSGFVCLRGELAPADDSYGS</sequence>
<reference evidence="3" key="1">
    <citation type="submission" date="2021-01" db="EMBL/GenBank/DDBJ databases">
        <title>Adiantum capillus-veneris genome.</title>
        <authorList>
            <person name="Fang Y."/>
            <person name="Liao Q."/>
        </authorList>
    </citation>
    <scope>NUCLEOTIDE SEQUENCE</scope>
    <source>
        <strain evidence="3">H3</strain>
        <tissue evidence="3">Leaf</tissue>
    </source>
</reference>
<evidence type="ECO:0000313" key="3">
    <source>
        <dbReference type="EMBL" id="KAI5059654.1"/>
    </source>
</evidence>
<proteinExistence type="predicted"/>
<dbReference type="OrthoDB" id="2005833at2759"/>
<dbReference type="Pfam" id="PF19259">
    <property type="entry name" value="Ty3_capsid"/>
    <property type="match status" value="1"/>
</dbReference>
<feature type="region of interest" description="Disordered" evidence="1">
    <location>
        <begin position="269"/>
        <end position="294"/>
    </location>
</feature>
<dbReference type="EMBL" id="JABFUD020000025">
    <property type="protein sequence ID" value="KAI5059654.1"/>
    <property type="molecule type" value="Genomic_DNA"/>
</dbReference>
<dbReference type="InterPro" id="IPR045358">
    <property type="entry name" value="Ty3_capsid"/>
</dbReference>
<evidence type="ECO:0000259" key="2">
    <source>
        <dbReference type="Pfam" id="PF19259"/>
    </source>
</evidence>